<dbReference type="Proteomes" id="UP000549394">
    <property type="component" value="Unassembled WGS sequence"/>
</dbReference>
<dbReference type="Pfam" id="PF23304">
    <property type="entry name" value="GAE_BBS1"/>
    <property type="match status" value="1"/>
</dbReference>
<evidence type="ECO:0000259" key="2">
    <source>
        <dbReference type="Pfam" id="PF23304"/>
    </source>
</evidence>
<dbReference type="GO" id="GO:0034464">
    <property type="term" value="C:BBSome"/>
    <property type="evidence" value="ECO:0007669"/>
    <property type="project" value="InterPro"/>
</dbReference>
<dbReference type="GO" id="GO:0005813">
    <property type="term" value="C:centrosome"/>
    <property type="evidence" value="ECO:0007669"/>
    <property type="project" value="TreeGrafter"/>
</dbReference>
<dbReference type="InterPro" id="IPR011044">
    <property type="entry name" value="Quino_amine_DH_bsu"/>
</dbReference>
<dbReference type="PANTHER" id="PTHR20870">
    <property type="entry name" value="BARDET-BIEDL SYNDROME 1 PROTEIN"/>
    <property type="match status" value="1"/>
</dbReference>
<dbReference type="EMBL" id="CAJFCJ010000003">
    <property type="protein sequence ID" value="CAD5113122.1"/>
    <property type="molecule type" value="Genomic_DNA"/>
</dbReference>
<evidence type="ECO:0000313" key="3">
    <source>
        <dbReference type="EMBL" id="CAD5113122.1"/>
    </source>
</evidence>
<feature type="domain" description="Bardet-Biedl syndrome 1 N-terminal" evidence="1">
    <location>
        <begin position="22"/>
        <end position="274"/>
    </location>
</feature>
<dbReference type="Pfam" id="PF14779">
    <property type="entry name" value="BBS1"/>
    <property type="match status" value="1"/>
</dbReference>
<dbReference type="SUPFAM" id="SSF50969">
    <property type="entry name" value="YVTN repeat-like/Quinoprotein amine dehydrogenase"/>
    <property type="match status" value="1"/>
</dbReference>
<reference evidence="3 4" key="1">
    <citation type="submission" date="2020-08" db="EMBL/GenBank/DDBJ databases">
        <authorList>
            <person name="Hejnol A."/>
        </authorList>
    </citation>
    <scope>NUCLEOTIDE SEQUENCE [LARGE SCALE GENOMIC DNA]</scope>
</reference>
<dbReference type="GO" id="GO:0005113">
    <property type="term" value="F:patched binding"/>
    <property type="evidence" value="ECO:0007669"/>
    <property type="project" value="TreeGrafter"/>
</dbReference>
<proteinExistence type="predicted"/>
<dbReference type="GO" id="GO:0061512">
    <property type="term" value="P:protein localization to cilium"/>
    <property type="evidence" value="ECO:0007669"/>
    <property type="project" value="TreeGrafter"/>
</dbReference>
<keyword evidence="4" id="KW-1185">Reference proteome</keyword>
<organism evidence="3 4">
    <name type="scientific">Dimorphilus gyrociliatus</name>
    <dbReference type="NCBI Taxonomy" id="2664684"/>
    <lineage>
        <taxon>Eukaryota</taxon>
        <taxon>Metazoa</taxon>
        <taxon>Spiralia</taxon>
        <taxon>Lophotrochozoa</taxon>
        <taxon>Annelida</taxon>
        <taxon>Polychaeta</taxon>
        <taxon>Polychaeta incertae sedis</taxon>
        <taxon>Dinophilidae</taxon>
        <taxon>Dimorphilus</taxon>
    </lineage>
</organism>
<dbReference type="InterPro" id="IPR056419">
    <property type="entry name" value="GAE_BBS1"/>
</dbReference>
<feature type="domain" description="Bardet-Biedl syndrome 1 protein GAE" evidence="2">
    <location>
        <begin position="486"/>
        <end position="589"/>
    </location>
</feature>
<dbReference type="AlphaFoldDB" id="A0A7I8VCZ0"/>
<dbReference type="GO" id="GO:0005930">
    <property type="term" value="C:axoneme"/>
    <property type="evidence" value="ECO:0007669"/>
    <property type="project" value="TreeGrafter"/>
</dbReference>
<dbReference type="OrthoDB" id="10259809at2759"/>
<gene>
    <name evidence="3" type="ORF">DGYR_LOCUS2162</name>
</gene>
<comment type="caution">
    <text evidence="3">The sequence shown here is derived from an EMBL/GenBank/DDBJ whole genome shotgun (WGS) entry which is preliminary data.</text>
</comment>
<dbReference type="PANTHER" id="PTHR20870:SF0">
    <property type="entry name" value="BARDET-BIEDL SYNDROME 1 PROTEIN"/>
    <property type="match status" value="1"/>
</dbReference>
<name>A0A7I8VCZ0_9ANNE</name>
<accession>A0A7I8VCZ0</accession>
<dbReference type="GO" id="GO:0005119">
    <property type="term" value="F:smoothened binding"/>
    <property type="evidence" value="ECO:0007669"/>
    <property type="project" value="TreeGrafter"/>
</dbReference>
<evidence type="ECO:0000259" key="1">
    <source>
        <dbReference type="Pfam" id="PF14779"/>
    </source>
</evidence>
<sequence length="593" mass="66371">MAEITSREESKGYQDYEGNKKWLNAHYDPLASLYTFSQCIALSDINADGENKLIIADLGTGTYDMKLKVYRGTSLMSENAIIDLPTGVVTFYMDLTEPRTPAIAVASGSFIYIYKNLRPYFKFTLPSLPIDEKEESAWIQAKDDLIDVSVLREILDGLRSKGVILTVRSMKFLRLPPHELSTFVTLHKNSPLKMQTVVTCLETLKKSHSEDDAISCLVLGTEHLAIYILDPEAFTILTKIDIPAVPVFLSVNGLYDVDYRIVVACRNGAVYSLKRGSEVKKPVFQLSAQPVGLQRIGKNIVVACMDQTLQCYSTKGNKLWLIRMPADILTMEAMEDKQKGFKGVLVGIENHEVHVYRDKYLVNVIKTEDAVTGIKFGKFGREDSTLVMTTKGGSLLIKMLKRTAKFEEKDATTSSGPPASQQQKLNVPKKTKLFVDQTLRERNNCVVMHQQFQHDLYRIRLEAARNYAESLNKSLNPISTNPQEPLKLSVHVNGIGPMFKLIVQLQNTSLNSPSVGLFLTFHFDSSLYSVEKTLIPVPFLVPGLNYTFESYVECKSDKGISDTIKAYLCRRSSSTPIITGIINMPVSESIIVS</sequence>
<dbReference type="InterPro" id="IPR032728">
    <property type="entry name" value="BBS1_N"/>
</dbReference>
<dbReference type="GO" id="GO:1905515">
    <property type="term" value="P:non-motile cilium assembly"/>
    <property type="evidence" value="ECO:0007669"/>
    <property type="project" value="InterPro"/>
</dbReference>
<protein>
    <submittedName>
        <fullName evidence="3">DgyrCDS2312</fullName>
    </submittedName>
</protein>
<evidence type="ECO:0000313" key="4">
    <source>
        <dbReference type="Proteomes" id="UP000549394"/>
    </source>
</evidence>
<dbReference type="InterPro" id="IPR028784">
    <property type="entry name" value="BBS1"/>
</dbReference>